<feature type="transmembrane region" description="Helical" evidence="1">
    <location>
        <begin position="107"/>
        <end position="126"/>
    </location>
</feature>
<evidence type="ECO:0000256" key="1">
    <source>
        <dbReference type="SAM" id="Phobius"/>
    </source>
</evidence>
<keyword evidence="1" id="KW-0472">Membrane</keyword>
<organism evidence="2 3">
    <name type="scientific">Cronobacter phage CR9</name>
    <dbReference type="NCBI Taxonomy" id="1162290"/>
    <lineage>
        <taxon>Viruses</taxon>
        <taxon>Duplodnaviria</taxon>
        <taxon>Heunggongvirae</taxon>
        <taxon>Uroviricota</taxon>
        <taxon>Caudoviricetes</taxon>
        <taxon>Vequintavirinae</taxon>
        <taxon>Certrevirus</taxon>
        <taxon>Certrevirus CR9</taxon>
    </lineage>
</organism>
<name>M1F2E8_9CAUD</name>
<protein>
    <submittedName>
        <fullName evidence="2">Uncharacterized protein</fullName>
    </submittedName>
</protein>
<keyword evidence="1" id="KW-0812">Transmembrane</keyword>
<dbReference type="RefSeq" id="YP_009015174.1">
    <property type="nucleotide sequence ID" value="NC_023717.1"/>
</dbReference>
<evidence type="ECO:0000313" key="2">
    <source>
        <dbReference type="EMBL" id="AFH21096.1"/>
    </source>
</evidence>
<keyword evidence="1" id="KW-1133">Transmembrane helix</keyword>
<feature type="transmembrane region" description="Helical" evidence="1">
    <location>
        <begin position="6"/>
        <end position="32"/>
    </location>
</feature>
<evidence type="ECO:0000313" key="3">
    <source>
        <dbReference type="Proteomes" id="UP000011829"/>
    </source>
</evidence>
<gene>
    <name evidence="2" type="ORF">CR9_212</name>
</gene>
<proteinExistence type="predicted"/>
<feature type="transmembrane region" description="Helical" evidence="1">
    <location>
        <begin position="44"/>
        <end position="63"/>
    </location>
</feature>
<dbReference type="KEGG" id="vg:18563054"/>
<sequence length="129" mass="14225">MLAPMWQYFTMMIMFSLAFVLNIIGVAAVVFADRKIVTSGSYDTAFGLFLRVVVSGIMMYASYSLFQWYTGPLGLGILLVHWASVISTFLYSLSISGRKVEYTLGKALWGALYTGGMVISLIVYGLSCL</sequence>
<feature type="transmembrane region" description="Helical" evidence="1">
    <location>
        <begin position="75"/>
        <end position="95"/>
    </location>
</feature>
<reference evidence="2 3" key="1">
    <citation type="submission" date="2012-02" db="EMBL/GenBank/DDBJ databases">
        <title>Complete Genome Sequence of Cronobacter sakazakii Bacteriophage CR9.</title>
        <authorList>
            <person name="Shin H."/>
            <person name="Lee J.-H."/>
            <person name="Kim Y."/>
            <person name="Ryu S."/>
        </authorList>
    </citation>
    <scope>NUCLEOTIDE SEQUENCE [LARGE SCALE GENOMIC DNA]</scope>
</reference>
<dbReference type="Proteomes" id="UP000011829">
    <property type="component" value="Segment"/>
</dbReference>
<dbReference type="EMBL" id="JQ691611">
    <property type="protein sequence ID" value="AFH21096.1"/>
    <property type="molecule type" value="Genomic_DNA"/>
</dbReference>
<keyword evidence="3" id="KW-1185">Reference proteome</keyword>
<accession>M1F2E8</accession>
<dbReference type="OrthoDB" id="26768at10239"/>
<dbReference type="GeneID" id="18563054"/>